<name>A0A6L9EQ12_CLOBU</name>
<evidence type="ECO:0000313" key="2">
    <source>
        <dbReference type="Proteomes" id="UP000474042"/>
    </source>
</evidence>
<proteinExistence type="predicted"/>
<gene>
    <name evidence="1" type="ORF">GND98_009320</name>
</gene>
<evidence type="ECO:0000313" key="1">
    <source>
        <dbReference type="EMBL" id="NAS18065.1"/>
    </source>
</evidence>
<comment type="caution">
    <text evidence="1">The sequence shown here is derived from an EMBL/GenBank/DDBJ whole genome shotgun (WGS) entry which is preliminary data.</text>
</comment>
<dbReference type="RefSeq" id="WP_156212053.1">
    <property type="nucleotide sequence ID" value="NZ_JBFNYQ010000008.1"/>
</dbReference>
<protein>
    <submittedName>
        <fullName evidence="1">Uncharacterized protein</fullName>
    </submittedName>
</protein>
<dbReference type="EMBL" id="WOFV02000025">
    <property type="protein sequence ID" value="NAS18065.1"/>
    <property type="molecule type" value="Genomic_DNA"/>
</dbReference>
<reference evidence="1 2" key="1">
    <citation type="submission" date="2020-01" db="EMBL/GenBank/DDBJ databases">
        <title>Genome sequence of a 1,3-propanediol producer, Clostridium butyricum S3.</title>
        <authorList>
            <person name="Zhou J."/>
        </authorList>
    </citation>
    <scope>NUCLEOTIDE SEQUENCE [LARGE SCALE GENOMIC DNA]</scope>
    <source>
        <strain evidence="1 2">S3</strain>
    </source>
</reference>
<dbReference type="Proteomes" id="UP000474042">
    <property type="component" value="Unassembled WGS sequence"/>
</dbReference>
<accession>A0A6L9EQ12</accession>
<sequence>MKIIRGDRRSGKTTELIKKSHDEWKYIICRDRQRVEFIESYARELNIEIPFPIEVRELPLRSNFIKSAPKATDEKPNPEPVWKVISYHPNLESAFKSIVDDEVILSASSGIDKIMKTLQELKDFKYEIL</sequence>
<organism evidence="1 2">
    <name type="scientific">Clostridium butyricum</name>
    <dbReference type="NCBI Taxonomy" id="1492"/>
    <lineage>
        <taxon>Bacteria</taxon>
        <taxon>Bacillati</taxon>
        <taxon>Bacillota</taxon>
        <taxon>Clostridia</taxon>
        <taxon>Eubacteriales</taxon>
        <taxon>Clostridiaceae</taxon>
        <taxon>Clostridium</taxon>
    </lineage>
</organism>
<dbReference type="AlphaFoldDB" id="A0A6L9EQ12"/>